<sequence length="156" mass="16346">MEGWPDLLAPRPHLLLLAPRRPVAASARHYGAAPQRCSLPQLLATLAMYYYKLICEMRMTSAPLSAAVDCSGVAGWEDLSFEGRGRGGGGLGSGDGLGKTRAPAAAAIHARRSVEHGSSGSWRRTRLQGGGGGGQRCCAIVAETEGDDLGSDGDWR</sequence>
<dbReference type="AlphaFoldDB" id="Q338D4"/>
<dbReference type="EMBL" id="DP000086">
    <property type="protein sequence ID" value="ABB47600.1"/>
    <property type="molecule type" value="Genomic_DNA"/>
</dbReference>
<evidence type="ECO:0000313" key="2">
    <source>
        <dbReference type="EMBL" id="ABB47600.1"/>
    </source>
</evidence>
<gene>
    <name evidence="2" type="ordered locus">LOC_Os10g27290</name>
</gene>
<feature type="region of interest" description="Disordered" evidence="1">
    <location>
        <begin position="113"/>
        <end position="132"/>
    </location>
</feature>
<accession>Q338D4</accession>
<reference evidence="2" key="3">
    <citation type="submission" date="2006-07" db="EMBL/GenBank/DDBJ databases">
        <authorList>
            <person name="Buell R."/>
        </authorList>
    </citation>
    <scope>NUCLEOTIDE SEQUENCE</scope>
</reference>
<protein>
    <submittedName>
        <fullName evidence="2">Uncharacterized protein</fullName>
    </submittedName>
</protein>
<organism evidence="2">
    <name type="scientific">Oryza sativa subsp. japonica</name>
    <name type="common">Rice</name>
    <dbReference type="NCBI Taxonomy" id="39947"/>
    <lineage>
        <taxon>Eukaryota</taxon>
        <taxon>Viridiplantae</taxon>
        <taxon>Streptophyta</taxon>
        <taxon>Embryophyta</taxon>
        <taxon>Tracheophyta</taxon>
        <taxon>Spermatophyta</taxon>
        <taxon>Magnoliopsida</taxon>
        <taxon>Liliopsida</taxon>
        <taxon>Poales</taxon>
        <taxon>Poaceae</taxon>
        <taxon>BOP clade</taxon>
        <taxon>Oryzoideae</taxon>
        <taxon>Oryzeae</taxon>
        <taxon>Oryzinae</taxon>
        <taxon>Oryza</taxon>
        <taxon>Oryza sativa</taxon>
    </lineage>
</organism>
<proteinExistence type="predicted"/>
<reference evidence="2" key="2">
    <citation type="submission" date="2003-05" db="EMBL/GenBank/DDBJ databases">
        <authorList>
            <person name="Buell C.R."/>
            <person name="Wing R.A."/>
            <person name="McCombie W.R."/>
            <person name="Messing J."/>
            <person name="Yuan Q."/>
            <person name="Ouyang S."/>
        </authorList>
    </citation>
    <scope>NUCLEOTIDE SEQUENCE</scope>
</reference>
<evidence type="ECO:0000256" key="1">
    <source>
        <dbReference type="SAM" id="MobiDB-lite"/>
    </source>
</evidence>
<reference evidence="2" key="1">
    <citation type="journal article" date="2003" name="Science">
        <title>In-depth view of structure, activity, and evolution of rice chromosome 10.</title>
        <authorList>
            <consortium name="Rice Chromosome 10 Sequencing Consortium"/>
        </authorList>
    </citation>
    <scope>NUCLEOTIDE SEQUENCE [LARGE SCALE GENOMIC DNA]</scope>
</reference>
<name>Q338D4_ORYSJ</name>